<feature type="compositionally biased region" description="Low complexity" evidence="1">
    <location>
        <begin position="12"/>
        <end position="21"/>
    </location>
</feature>
<feature type="region of interest" description="Disordered" evidence="1">
    <location>
        <begin position="1"/>
        <end position="63"/>
    </location>
</feature>
<sequence>MMEAPDSPPEAPSSSAGPSSSIQLQSPIDSGDTNHKANSSRSNGDSAAKVNHGAPGSSWSTKKFHEEYDRACGSLLDQNWDSTKFGDPLLK</sequence>
<keyword evidence="3" id="KW-1185">Reference proteome</keyword>
<proteinExistence type="predicted"/>
<organism evidence="2 3">
    <name type="scientific">Hyphodiscus hymeniophilus</name>
    <dbReference type="NCBI Taxonomy" id="353542"/>
    <lineage>
        <taxon>Eukaryota</taxon>
        <taxon>Fungi</taxon>
        <taxon>Dikarya</taxon>
        <taxon>Ascomycota</taxon>
        <taxon>Pezizomycotina</taxon>
        <taxon>Leotiomycetes</taxon>
        <taxon>Helotiales</taxon>
        <taxon>Hyphodiscaceae</taxon>
        <taxon>Hyphodiscus</taxon>
    </lineage>
</organism>
<comment type="caution">
    <text evidence="2">The sequence shown here is derived from an EMBL/GenBank/DDBJ whole genome shotgun (WGS) entry which is preliminary data.</text>
</comment>
<protein>
    <submittedName>
        <fullName evidence="2">Uncharacterized protein</fullName>
    </submittedName>
</protein>
<dbReference type="AlphaFoldDB" id="A0A9P6VKM5"/>
<evidence type="ECO:0000313" key="2">
    <source>
        <dbReference type="EMBL" id="KAG0649961.1"/>
    </source>
</evidence>
<dbReference type="OrthoDB" id="5377039at2759"/>
<evidence type="ECO:0000313" key="3">
    <source>
        <dbReference type="Proteomes" id="UP000785200"/>
    </source>
</evidence>
<gene>
    <name evidence="2" type="ORF">D0Z07_3971</name>
</gene>
<feature type="compositionally biased region" description="Polar residues" evidence="1">
    <location>
        <begin position="36"/>
        <end position="45"/>
    </location>
</feature>
<evidence type="ECO:0000256" key="1">
    <source>
        <dbReference type="SAM" id="MobiDB-lite"/>
    </source>
</evidence>
<reference evidence="2" key="1">
    <citation type="submission" date="2019-07" db="EMBL/GenBank/DDBJ databases">
        <title>Hyphodiscus hymeniophilus genome sequencing and assembly.</title>
        <authorList>
            <person name="Kramer G."/>
            <person name="Nodwell J."/>
        </authorList>
    </citation>
    <scope>NUCLEOTIDE SEQUENCE</scope>
    <source>
        <strain evidence="2">ATCC 34498</strain>
    </source>
</reference>
<dbReference type="Proteomes" id="UP000785200">
    <property type="component" value="Unassembled WGS sequence"/>
</dbReference>
<accession>A0A9P6VKM5</accession>
<dbReference type="EMBL" id="VNKQ01000007">
    <property type="protein sequence ID" value="KAG0649961.1"/>
    <property type="molecule type" value="Genomic_DNA"/>
</dbReference>
<feature type="compositionally biased region" description="Pro residues" evidence="1">
    <location>
        <begin position="1"/>
        <end position="11"/>
    </location>
</feature>
<name>A0A9P6VKM5_9HELO</name>